<dbReference type="EMBL" id="LFBV01000001">
    <property type="protein sequence ID" value="OKH95977.1"/>
    <property type="molecule type" value="Genomic_DNA"/>
</dbReference>
<dbReference type="InterPro" id="IPR015943">
    <property type="entry name" value="WD40/YVTN_repeat-like_dom_sf"/>
</dbReference>
<dbReference type="SMART" id="SM00564">
    <property type="entry name" value="PQQ"/>
    <property type="match status" value="4"/>
</dbReference>
<feature type="compositionally biased region" description="Pro residues" evidence="1">
    <location>
        <begin position="64"/>
        <end position="91"/>
    </location>
</feature>
<reference evidence="4 5" key="1">
    <citation type="submission" date="2015-06" db="EMBL/GenBank/DDBJ databases">
        <title>Cloning and characterization of the uncialamcin biosynthetic gene cluster.</title>
        <authorList>
            <person name="Yan X."/>
            <person name="Huang T."/>
            <person name="Ge H."/>
            <person name="Shen B."/>
        </authorList>
    </citation>
    <scope>NUCLEOTIDE SEQUENCE [LARGE SCALE GENOMIC DNA]</scope>
    <source>
        <strain evidence="4 5">DCA2648</strain>
    </source>
</reference>
<keyword evidence="2" id="KW-1133">Transmembrane helix</keyword>
<dbReference type="InterPro" id="IPR002372">
    <property type="entry name" value="PQQ_rpt_dom"/>
</dbReference>
<evidence type="ECO:0000259" key="3">
    <source>
        <dbReference type="Pfam" id="PF13360"/>
    </source>
</evidence>
<feature type="region of interest" description="Disordered" evidence="1">
    <location>
        <begin position="236"/>
        <end position="300"/>
    </location>
</feature>
<feature type="compositionally biased region" description="Gly residues" evidence="1">
    <location>
        <begin position="264"/>
        <end position="277"/>
    </location>
</feature>
<comment type="caution">
    <text evidence="4">The sequence shown here is derived from an EMBL/GenBank/DDBJ whole genome shotgun (WGS) entry which is preliminary data.</text>
</comment>
<dbReference type="Gene3D" id="2.130.10.10">
    <property type="entry name" value="YVTN repeat-like/Quinoprotein amine dehydrogenase"/>
    <property type="match status" value="1"/>
</dbReference>
<dbReference type="InterPro" id="IPR018391">
    <property type="entry name" value="PQQ_b-propeller_rpt"/>
</dbReference>
<name>A0A1Q4VDR6_9ACTN</name>
<dbReference type="RefSeq" id="WP_073783782.1">
    <property type="nucleotide sequence ID" value="NZ_LFBV01000001.1"/>
</dbReference>
<keyword evidence="5" id="KW-1185">Reference proteome</keyword>
<evidence type="ECO:0000313" key="4">
    <source>
        <dbReference type="EMBL" id="OKH95977.1"/>
    </source>
</evidence>
<evidence type="ECO:0000256" key="1">
    <source>
        <dbReference type="SAM" id="MobiDB-lite"/>
    </source>
</evidence>
<organism evidence="4 5">
    <name type="scientific">Streptomyces uncialis</name>
    <dbReference type="NCBI Taxonomy" id="1048205"/>
    <lineage>
        <taxon>Bacteria</taxon>
        <taxon>Bacillati</taxon>
        <taxon>Actinomycetota</taxon>
        <taxon>Actinomycetes</taxon>
        <taxon>Kitasatosporales</taxon>
        <taxon>Streptomycetaceae</taxon>
        <taxon>Streptomyces</taxon>
    </lineage>
</organism>
<evidence type="ECO:0000256" key="2">
    <source>
        <dbReference type="SAM" id="Phobius"/>
    </source>
</evidence>
<feature type="compositionally biased region" description="Low complexity" evidence="1">
    <location>
        <begin position="183"/>
        <end position="192"/>
    </location>
</feature>
<feature type="transmembrane region" description="Helical" evidence="2">
    <location>
        <begin position="214"/>
        <end position="235"/>
    </location>
</feature>
<keyword evidence="2" id="KW-0812">Transmembrane</keyword>
<evidence type="ECO:0000313" key="5">
    <source>
        <dbReference type="Proteomes" id="UP000186455"/>
    </source>
</evidence>
<dbReference type="Pfam" id="PF13360">
    <property type="entry name" value="PQQ_2"/>
    <property type="match status" value="1"/>
</dbReference>
<feature type="compositionally biased region" description="Pro residues" evidence="1">
    <location>
        <begin position="27"/>
        <end position="42"/>
    </location>
</feature>
<feature type="compositionally biased region" description="Low complexity" evidence="1">
    <location>
        <begin position="95"/>
        <end position="106"/>
    </location>
</feature>
<keyword evidence="2" id="KW-0472">Membrane</keyword>
<dbReference type="SUPFAM" id="SSF50998">
    <property type="entry name" value="Quinoprotein alcohol dehydrogenase-like"/>
    <property type="match status" value="1"/>
</dbReference>
<dbReference type="AlphaFoldDB" id="A0A1Q4VDR6"/>
<dbReference type="STRING" id="1048205.AB852_04605"/>
<dbReference type="InterPro" id="IPR011047">
    <property type="entry name" value="Quinoprotein_ADH-like_sf"/>
</dbReference>
<feature type="compositionally biased region" description="Pro residues" evidence="1">
    <location>
        <begin position="1"/>
        <end position="14"/>
    </location>
</feature>
<feature type="compositionally biased region" description="Low complexity" evidence="1">
    <location>
        <begin position="43"/>
        <end position="53"/>
    </location>
</feature>
<proteinExistence type="predicted"/>
<protein>
    <recommendedName>
        <fullName evidence="3">Pyrrolo-quinoline quinone repeat domain-containing protein</fullName>
    </recommendedName>
</protein>
<feature type="compositionally biased region" description="Gly residues" evidence="1">
    <location>
        <begin position="169"/>
        <end position="182"/>
    </location>
</feature>
<sequence>MSQPPQPPEPPAGEPPSDRVPADQVPPQGPPPAPAGPPPAQPPVGFGKQQDPPGAQPGGFGAPQDPPPGGFGAPQDPPPGGFGAPQTPPPGGYGAPQTPTPGYGAPQGPPPGYGTPHAAPPAGGYGAPPQQSAPGYGYPGGPPGQPPQAQPPGYGYPGAPGQQSAPGYGYPGPQGQQPGGYPGQQQPYAQYSVPTVAMPPQQPGGGPSRSRNPIALIIGAAVLVIALIVGGGIVYSSMGKDDDSKNSSADGGKDGKDTKEKGGEGTAGGNDTGGTSGGVAPEATTPQEKAPANTKAKPLFQVPSPVIKDDNTTQVAGSWLTDKVYAKAGIGVVGGYDPATGAELWTAKLTGPVCAASRHVTADNRTALIAQPATPTKAKPYQGCTQVSMLDLTTGKLLWTKTAKSGDRLVSFDEVTIGGGTVAAGGTAGGAAWSAADGSSLWEPKLGEPCYDSGYAGGSALVAVRRCGDLDNRRLEIQNLDPKTGKPLSTYKMATGVDYASVVSTTPLVVAADIGDSAGDGSGISDFFAIDEKTGKLRSKFTAEGDKYAARCDATRVEQCKLLAVGGDRLYLPTEEHPGTAEFSDTNEIVAFDLATGKLVGARADAGDGYTISPIRMDGTNVIAYKRPPYDKGGQVVSLDGATLKATVLLETPSTESTRDMETAFMPEYSEYDYGDGRLFMSEIYASKALSDGDKEYLAVAFGTG</sequence>
<accession>A0A1Q4VDR6</accession>
<feature type="compositionally biased region" description="Low complexity" evidence="1">
    <location>
        <begin position="114"/>
        <end position="136"/>
    </location>
</feature>
<feature type="compositionally biased region" description="Basic and acidic residues" evidence="1">
    <location>
        <begin position="239"/>
        <end position="263"/>
    </location>
</feature>
<dbReference type="Proteomes" id="UP000186455">
    <property type="component" value="Unassembled WGS sequence"/>
</dbReference>
<feature type="region of interest" description="Disordered" evidence="1">
    <location>
        <begin position="1"/>
        <end position="209"/>
    </location>
</feature>
<feature type="compositionally biased region" description="Pro residues" evidence="1">
    <location>
        <begin position="140"/>
        <end position="150"/>
    </location>
</feature>
<gene>
    <name evidence="4" type="ORF">AB852_04605</name>
</gene>
<feature type="compositionally biased region" description="Low complexity" evidence="1">
    <location>
        <begin position="151"/>
        <end position="168"/>
    </location>
</feature>
<feature type="domain" description="Pyrrolo-quinoline quinone repeat" evidence="3">
    <location>
        <begin position="322"/>
        <end position="449"/>
    </location>
</feature>